<dbReference type="AlphaFoldDB" id="A0A6P1NN33"/>
<organism evidence="2 3">
    <name type="scientific">Pseudarthrobacter psychrotolerans</name>
    <dbReference type="NCBI Taxonomy" id="2697569"/>
    <lineage>
        <taxon>Bacteria</taxon>
        <taxon>Bacillati</taxon>
        <taxon>Actinomycetota</taxon>
        <taxon>Actinomycetes</taxon>
        <taxon>Micrococcales</taxon>
        <taxon>Micrococcaceae</taxon>
        <taxon>Pseudarthrobacter</taxon>
    </lineage>
</organism>
<reference evidence="2 3" key="1">
    <citation type="submission" date="2020-01" db="EMBL/GenBank/DDBJ databases">
        <title>Pseudarthrobacter psychrotolerans sp. nov., isolated from antarctic soil.</title>
        <authorList>
            <person name="Shin Y."/>
            <person name="Park W."/>
        </authorList>
    </citation>
    <scope>NUCLEOTIDE SEQUENCE [LARGE SCALE GENOMIC DNA]</scope>
    <source>
        <strain evidence="2 3">YJ56</strain>
    </source>
</reference>
<feature type="region of interest" description="Disordered" evidence="1">
    <location>
        <begin position="26"/>
        <end position="64"/>
    </location>
</feature>
<dbReference type="KEGG" id="psey:GU243_03345"/>
<dbReference type="Proteomes" id="UP000464186">
    <property type="component" value="Chromosome"/>
</dbReference>
<gene>
    <name evidence="2" type="ORF">GU243_03345</name>
</gene>
<evidence type="ECO:0000313" key="3">
    <source>
        <dbReference type="Proteomes" id="UP000464186"/>
    </source>
</evidence>
<evidence type="ECO:0000256" key="1">
    <source>
        <dbReference type="SAM" id="MobiDB-lite"/>
    </source>
</evidence>
<feature type="compositionally biased region" description="Basic and acidic residues" evidence="1">
    <location>
        <begin position="42"/>
        <end position="55"/>
    </location>
</feature>
<dbReference type="EMBL" id="CP047898">
    <property type="protein sequence ID" value="QHK18952.1"/>
    <property type="molecule type" value="Genomic_DNA"/>
</dbReference>
<keyword evidence="3" id="KW-1185">Reference proteome</keyword>
<evidence type="ECO:0000313" key="2">
    <source>
        <dbReference type="EMBL" id="QHK18952.1"/>
    </source>
</evidence>
<name>A0A6P1NN33_9MICC</name>
<proteinExistence type="predicted"/>
<sequence>MQQVNDPINQCSRVWDIGNMNPGGLTDDLIPEGFVSPPYGPRGDRPLREGADKDQNGNPLWPGPESMALGNYVPFLTACVVDNTVAVFPGPAEVCAQLGIPALDESTPARRANGAR</sequence>
<protein>
    <submittedName>
        <fullName evidence="2">Uncharacterized protein</fullName>
    </submittedName>
</protein>
<accession>A0A6P1NN33</accession>